<evidence type="ECO:0000256" key="4">
    <source>
        <dbReference type="ARBA" id="ARBA00022630"/>
    </source>
</evidence>
<keyword evidence="9" id="KW-0411">Iron-sulfur</keyword>
<proteinExistence type="inferred from homology"/>
<keyword evidence="8" id="KW-0408">Iron</keyword>
<dbReference type="PATRIC" id="fig|29343.3.peg.343"/>
<dbReference type="Pfam" id="PF07992">
    <property type="entry name" value="Pyr_redox_2"/>
    <property type="match status" value="1"/>
</dbReference>
<accession>A0A078KQQ7</accession>
<dbReference type="AlphaFoldDB" id="A0A078KQQ7"/>
<evidence type="ECO:0000259" key="10">
    <source>
        <dbReference type="Pfam" id="PF00724"/>
    </source>
</evidence>
<comment type="cofactor">
    <cofactor evidence="2">
        <name>[4Fe-4S] cluster</name>
        <dbReference type="ChEBI" id="CHEBI:49883"/>
    </cofactor>
</comment>
<keyword evidence="6" id="KW-0479">Metal-binding</keyword>
<reference evidence="13" key="1">
    <citation type="submission" date="2014-07" db="EMBL/GenBank/DDBJ databases">
        <authorList>
            <person name="Wibberg D."/>
        </authorList>
    </citation>
    <scope>NUCLEOTIDE SEQUENCE [LARGE SCALE GENOMIC DNA]</scope>
    <source>
        <strain evidence="13">DG5</strain>
    </source>
</reference>
<dbReference type="Proteomes" id="UP000032431">
    <property type="component" value="Chromosome I"/>
</dbReference>
<dbReference type="GO" id="GO:0016491">
    <property type="term" value="F:oxidoreductase activity"/>
    <property type="evidence" value="ECO:0007669"/>
    <property type="project" value="UniProtKB-KW"/>
</dbReference>
<dbReference type="InterPro" id="IPR036188">
    <property type="entry name" value="FAD/NAD-bd_sf"/>
</dbReference>
<dbReference type="InterPro" id="IPR013785">
    <property type="entry name" value="Aldolase_TIM"/>
</dbReference>
<evidence type="ECO:0000256" key="8">
    <source>
        <dbReference type="ARBA" id="ARBA00023004"/>
    </source>
</evidence>
<dbReference type="InterPro" id="IPR001155">
    <property type="entry name" value="OxRdtase_FMN_N"/>
</dbReference>
<name>A0A078KQQ7_9FIRM</name>
<dbReference type="Gene3D" id="3.20.20.70">
    <property type="entry name" value="Aldolase class I"/>
    <property type="match status" value="1"/>
</dbReference>
<keyword evidence="7" id="KW-0560">Oxidoreductase</keyword>
<gene>
    <name evidence="12" type="ORF">CCDG5_0328</name>
</gene>
<dbReference type="Pfam" id="PF00724">
    <property type="entry name" value="Oxidored_FMN"/>
    <property type="match status" value="1"/>
</dbReference>
<dbReference type="GO" id="GO:0051536">
    <property type="term" value="F:iron-sulfur cluster binding"/>
    <property type="evidence" value="ECO:0007669"/>
    <property type="project" value="UniProtKB-KW"/>
</dbReference>
<dbReference type="PANTHER" id="PTHR42917:SF2">
    <property type="entry name" value="2,4-DIENOYL-COA REDUCTASE [(2E)-ENOYL-COA-PRODUCING]"/>
    <property type="match status" value="1"/>
</dbReference>
<organism evidence="12 13">
    <name type="scientific">[Clostridium] cellulosi</name>
    <dbReference type="NCBI Taxonomy" id="29343"/>
    <lineage>
        <taxon>Bacteria</taxon>
        <taxon>Bacillati</taxon>
        <taxon>Bacillota</taxon>
        <taxon>Clostridia</taxon>
        <taxon>Eubacteriales</taxon>
        <taxon>Oscillospiraceae</taxon>
        <taxon>Oscillospiraceae incertae sedis</taxon>
    </lineage>
</organism>
<dbReference type="HOGENOM" id="CLU_012153_1_1_9"/>
<feature type="domain" description="FAD/NAD(P)-binding" evidence="11">
    <location>
        <begin position="423"/>
        <end position="654"/>
    </location>
</feature>
<dbReference type="PRINTS" id="PR00411">
    <property type="entry name" value="PNDRDTASEI"/>
</dbReference>
<evidence type="ECO:0000256" key="6">
    <source>
        <dbReference type="ARBA" id="ARBA00022723"/>
    </source>
</evidence>
<comment type="cofactor">
    <cofactor evidence="1">
        <name>FMN</name>
        <dbReference type="ChEBI" id="CHEBI:58210"/>
    </cofactor>
</comment>
<feature type="domain" description="NADH:flavin oxidoreductase/NADH oxidase N-terminal" evidence="10">
    <location>
        <begin position="26"/>
        <end position="375"/>
    </location>
</feature>
<keyword evidence="5" id="KW-0288">FMN</keyword>
<keyword evidence="4" id="KW-0285">Flavoprotein</keyword>
<dbReference type="InterPro" id="IPR023753">
    <property type="entry name" value="FAD/NAD-binding_dom"/>
</dbReference>
<evidence type="ECO:0000313" key="12">
    <source>
        <dbReference type="EMBL" id="CDZ23470.1"/>
    </source>
</evidence>
<dbReference type="OrthoDB" id="9772736at2"/>
<dbReference type="SUPFAM" id="SSF51395">
    <property type="entry name" value="FMN-linked oxidoreductases"/>
    <property type="match status" value="1"/>
</dbReference>
<dbReference type="GO" id="GO:0046872">
    <property type="term" value="F:metal ion binding"/>
    <property type="evidence" value="ECO:0007669"/>
    <property type="project" value="UniProtKB-KW"/>
</dbReference>
<evidence type="ECO:0000256" key="1">
    <source>
        <dbReference type="ARBA" id="ARBA00001917"/>
    </source>
</evidence>
<dbReference type="PANTHER" id="PTHR42917">
    <property type="entry name" value="2,4-DIENOYL-COA REDUCTASE"/>
    <property type="match status" value="1"/>
</dbReference>
<evidence type="ECO:0000259" key="11">
    <source>
        <dbReference type="Pfam" id="PF07992"/>
    </source>
</evidence>
<dbReference type="KEGG" id="ccel:CCDG5_0328"/>
<dbReference type="GO" id="GO:0010181">
    <property type="term" value="F:FMN binding"/>
    <property type="evidence" value="ECO:0007669"/>
    <property type="project" value="InterPro"/>
</dbReference>
<protein>
    <recommendedName>
        <fullName evidence="14">2-enoate reductase</fullName>
    </recommendedName>
</protein>
<dbReference type="InterPro" id="IPR051793">
    <property type="entry name" value="NADH:flavin_oxidoreductase"/>
</dbReference>
<comment type="similarity">
    <text evidence="3">In the N-terminal section; belongs to the NADH:flavin oxidoreductase/NADH oxidase family.</text>
</comment>
<evidence type="ECO:0000256" key="2">
    <source>
        <dbReference type="ARBA" id="ARBA00001966"/>
    </source>
</evidence>
<evidence type="ECO:0000256" key="5">
    <source>
        <dbReference type="ARBA" id="ARBA00022643"/>
    </source>
</evidence>
<evidence type="ECO:0000256" key="3">
    <source>
        <dbReference type="ARBA" id="ARBA00011048"/>
    </source>
</evidence>
<dbReference type="STRING" id="29343.CCDG5_0328"/>
<evidence type="ECO:0008006" key="14">
    <source>
        <dbReference type="Google" id="ProtNLM"/>
    </source>
</evidence>
<evidence type="ECO:0000256" key="7">
    <source>
        <dbReference type="ARBA" id="ARBA00023002"/>
    </source>
</evidence>
<dbReference type="PRINTS" id="PR00368">
    <property type="entry name" value="FADPNR"/>
</dbReference>
<evidence type="ECO:0000256" key="9">
    <source>
        <dbReference type="ARBA" id="ARBA00023014"/>
    </source>
</evidence>
<keyword evidence="13" id="KW-1185">Reference proteome</keyword>
<evidence type="ECO:0000313" key="13">
    <source>
        <dbReference type="Proteomes" id="UP000032431"/>
    </source>
</evidence>
<sequence>MLNITNIQPIKSNSGVSELEKKYEILFEPVKIGKVELKNRFCLAPMGPLGLSDSEGGFNQRGIDYYTRRAKGGTGLIITGVTFSDCKVEKQSMPNCPNSTYNPVHFVRTGREMTERIHAYGSKVFLQMSAGFGRVTIPTNLGEFPPVAPSPIQHRWLNKTCRPLEVEEIKSIIKSFGDGALNAKRAGFDGVQVHAVHEGYLLDQFAIAMFNQRTDEYGGSLENRLRFAKEIVEEIKSRCGDDYHVSLRFSLKSMIKDWREGALPGEEFEEKGRDIEEGIEAAKLLAKYGYDSLDVDVGTYDAWWWNHPPMYQEKGLYIPYAKMVKEAVDVPVFCAGRMDDPDIAAKAVREGACDIVSLGRPLLADPDYVNKLRAGKINEIRPCISCQEGCMGRIQEYSMLNCAVNPQAARERATQYNPVCRPKKVMIVGGGVAGCEAARVLAIRGHKPELFEQSSRLGGNLIPGGAPDFKHDDLRLASWYENQLNLLKVPVTLNTKVTKEFVKAHDYDVVIVATGSNPKTISLGDDEHVYTAADVLNKVKDPGERVVIVGGGLVGCETALWLARNGKKVTIVEALDKLLKVNPPLCSANKEMLERLIPYNKIDVLTSAKVTGFKNGVLTADVNGETKEISCDSVVLCIGYEPENSLYKQLEQEVPEIYLLGDARRVSNIMYAIWDAFEVANHI</sequence>
<dbReference type="Gene3D" id="3.40.50.720">
    <property type="entry name" value="NAD(P)-binding Rossmann-like Domain"/>
    <property type="match status" value="1"/>
</dbReference>
<dbReference type="SUPFAM" id="SSF51905">
    <property type="entry name" value="FAD/NAD(P)-binding domain"/>
    <property type="match status" value="1"/>
</dbReference>
<dbReference type="Gene3D" id="3.50.50.60">
    <property type="entry name" value="FAD/NAD(P)-binding domain"/>
    <property type="match status" value="1"/>
</dbReference>
<dbReference type="EMBL" id="LM995447">
    <property type="protein sequence ID" value="CDZ23470.1"/>
    <property type="molecule type" value="Genomic_DNA"/>
</dbReference>